<dbReference type="InterPro" id="IPR001453">
    <property type="entry name" value="MoaB/Mog_dom"/>
</dbReference>
<dbReference type="RefSeq" id="WP_037977293.1">
    <property type="nucleotide sequence ID" value="NZ_JMKI01000037.1"/>
</dbReference>
<dbReference type="EC" id="2.10.1.1" evidence="6"/>
<dbReference type="EMBL" id="JMKI01000037">
    <property type="protein sequence ID" value="KEJ91878.1"/>
    <property type="molecule type" value="Genomic_DNA"/>
</dbReference>
<dbReference type="eggNOG" id="COG0303">
    <property type="taxonomic scope" value="Bacteria"/>
</dbReference>
<dbReference type="Pfam" id="PF00994">
    <property type="entry name" value="MoCF_biosynth"/>
    <property type="match status" value="1"/>
</dbReference>
<evidence type="ECO:0000313" key="8">
    <source>
        <dbReference type="EMBL" id="KEJ91878.1"/>
    </source>
</evidence>
<evidence type="ECO:0000313" key="9">
    <source>
        <dbReference type="Proteomes" id="UP000027665"/>
    </source>
</evidence>
<accession>A0A073IND9</accession>
<dbReference type="InterPro" id="IPR036425">
    <property type="entry name" value="MoaB/Mog-like_dom_sf"/>
</dbReference>
<dbReference type="Gene3D" id="3.40.980.10">
    <property type="entry name" value="MoaB/Mog-like domain"/>
    <property type="match status" value="1"/>
</dbReference>
<keyword evidence="4 6" id="KW-0501">Molybdenum cofactor biosynthesis</keyword>
<comment type="caution">
    <text evidence="8">The sequence shown here is derived from an EMBL/GenBank/DDBJ whole genome shotgun (WGS) entry which is preliminary data.</text>
</comment>
<feature type="domain" description="MoaB/Mog" evidence="7">
    <location>
        <begin position="188"/>
        <end position="330"/>
    </location>
</feature>
<proteinExistence type="inferred from homology"/>
<keyword evidence="9" id="KW-1185">Reference proteome</keyword>
<dbReference type="SMART" id="SM00852">
    <property type="entry name" value="MoCF_biosynth"/>
    <property type="match status" value="1"/>
</dbReference>
<dbReference type="OrthoDB" id="9804758at2"/>
<comment type="similarity">
    <text evidence="3 6">Belongs to the MoeA family.</text>
</comment>
<dbReference type="STRING" id="2754.EH55_07870"/>
<dbReference type="AlphaFoldDB" id="A0A073IND9"/>
<dbReference type="GO" id="GO:0005737">
    <property type="term" value="C:cytoplasm"/>
    <property type="evidence" value="ECO:0007669"/>
    <property type="project" value="TreeGrafter"/>
</dbReference>
<dbReference type="PANTHER" id="PTHR10192">
    <property type="entry name" value="MOLYBDOPTERIN BIOSYNTHESIS PROTEIN"/>
    <property type="match status" value="1"/>
</dbReference>
<dbReference type="GO" id="GO:0006777">
    <property type="term" value="P:Mo-molybdopterin cofactor biosynthetic process"/>
    <property type="evidence" value="ECO:0007669"/>
    <property type="project" value="UniProtKB-UniRule"/>
</dbReference>
<dbReference type="InterPro" id="IPR005110">
    <property type="entry name" value="MoeA_linker/N"/>
</dbReference>
<comment type="pathway">
    <text evidence="2 6">Cofactor biosynthesis; molybdopterin biosynthesis.</text>
</comment>
<dbReference type="CDD" id="cd00887">
    <property type="entry name" value="MoeA"/>
    <property type="match status" value="1"/>
</dbReference>
<evidence type="ECO:0000256" key="3">
    <source>
        <dbReference type="ARBA" id="ARBA00010763"/>
    </source>
</evidence>
<gene>
    <name evidence="8" type="ORF">EH55_07870</name>
</gene>
<name>A0A073IND9_9BACT</name>
<dbReference type="Pfam" id="PF03453">
    <property type="entry name" value="MoeA_N"/>
    <property type="match status" value="1"/>
</dbReference>
<dbReference type="PANTHER" id="PTHR10192:SF5">
    <property type="entry name" value="GEPHYRIN"/>
    <property type="match status" value="1"/>
</dbReference>
<dbReference type="InterPro" id="IPR036688">
    <property type="entry name" value="MoeA_C_domain_IV_sf"/>
</dbReference>
<evidence type="ECO:0000256" key="2">
    <source>
        <dbReference type="ARBA" id="ARBA00005046"/>
    </source>
</evidence>
<dbReference type="InterPro" id="IPR005111">
    <property type="entry name" value="MoeA_C_domain_IV"/>
</dbReference>
<dbReference type="SUPFAM" id="SSF63867">
    <property type="entry name" value="MoeA C-terminal domain-like"/>
    <property type="match status" value="1"/>
</dbReference>
<dbReference type="InterPro" id="IPR038987">
    <property type="entry name" value="MoeA-like"/>
</dbReference>
<evidence type="ECO:0000259" key="7">
    <source>
        <dbReference type="SMART" id="SM00852"/>
    </source>
</evidence>
<dbReference type="Gene3D" id="3.90.105.10">
    <property type="entry name" value="Molybdopterin biosynthesis moea protein, domain 2"/>
    <property type="match status" value="1"/>
</dbReference>
<comment type="catalytic activity">
    <reaction evidence="5">
        <text>adenylyl-molybdopterin + molybdate = Mo-molybdopterin + AMP + H(+)</text>
        <dbReference type="Rhea" id="RHEA:35047"/>
        <dbReference type="ChEBI" id="CHEBI:15378"/>
        <dbReference type="ChEBI" id="CHEBI:36264"/>
        <dbReference type="ChEBI" id="CHEBI:62727"/>
        <dbReference type="ChEBI" id="CHEBI:71302"/>
        <dbReference type="ChEBI" id="CHEBI:456215"/>
        <dbReference type="EC" id="2.10.1.1"/>
    </reaction>
</comment>
<keyword evidence="6" id="KW-0808">Transferase</keyword>
<dbReference type="Gene3D" id="2.170.190.11">
    <property type="entry name" value="Molybdopterin biosynthesis moea protein, domain 3"/>
    <property type="match status" value="1"/>
</dbReference>
<dbReference type="PATRIC" id="fig|2754.20.peg.1077"/>
<dbReference type="Gene3D" id="2.40.340.10">
    <property type="entry name" value="MoeA, C-terminal, domain IV"/>
    <property type="match status" value="1"/>
</dbReference>
<evidence type="ECO:0000256" key="4">
    <source>
        <dbReference type="ARBA" id="ARBA00023150"/>
    </source>
</evidence>
<dbReference type="GO" id="GO:0061599">
    <property type="term" value="F:molybdopterin molybdotransferase activity"/>
    <property type="evidence" value="ECO:0007669"/>
    <property type="project" value="UniProtKB-UniRule"/>
</dbReference>
<dbReference type="InterPro" id="IPR036135">
    <property type="entry name" value="MoeA_linker/N_sf"/>
</dbReference>
<evidence type="ECO:0000256" key="1">
    <source>
        <dbReference type="ARBA" id="ARBA00002901"/>
    </source>
</evidence>
<dbReference type="Pfam" id="PF03454">
    <property type="entry name" value="MoeA_C"/>
    <property type="match status" value="1"/>
</dbReference>
<comment type="cofactor">
    <cofactor evidence="6">
        <name>Mg(2+)</name>
        <dbReference type="ChEBI" id="CHEBI:18420"/>
    </cofactor>
</comment>
<organism evidence="8 9">
    <name type="scientific">Synergistes jonesii</name>
    <dbReference type="NCBI Taxonomy" id="2754"/>
    <lineage>
        <taxon>Bacteria</taxon>
        <taxon>Thermotogati</taxon>
        <taxon>Synergistota</taxon>
        <taxon>Synergistia</taxon>
        <taxon>Synergistales</taxon>
        <taxon>Synergistaceae</taxon>
        <taxon>Synergistes</taxon>
    </lineage>
</organism>
<dbReference type="GO" id="GO:0046872">
    <property type="term" value="F:metal ion binding"/>
    <property type="evidence" value="ECO:0007669"/>
    <property type="project" value="UniProtKB-UniRule"/>
</dbReference>
<keyword evidence="6" id="KW-0460">Magnesium</keyword>
<sequence length="412" mass="43876">MAGFVKEVTGRIDAIEKISRRLLFPWDCPKKELPLGEAVGRRCAEEMTNGAPYPPFSRSLRDGYAVRHEDASGASSGTPLFLTKRGDVLMGRAPDFKISAGEAAAIPTGGILPEGADAVVMLEETDVAGGWIELRRGVQAGENVVRRGEDIELGAKLLPRGALIDFRSIGPLAAAGVSSIVTAAPKISLLSTGDEVVPIETSEPAPGCVRDVNAWNLKALLLRFGFEADYRGIACDDGAEFERRFRDELSGCDVLILSGGSSVGMRDHAFRLLSSLPEPGLLLRGLNVAPGKPTLIAADMASKKLVVSLPGHPLSCMAVAFTLLLPLLLRLIGAEEKECGTRVRLPLSSDLAARTGAEKFFACRLLADGRAEPAAAKSGYISALGGACGFIRMPEERETIRAGEEAEIWLWQ</sequence>
<dbReference type="UniPathway" id="UPA00344"/>
<evidence type="ECO:0000256" key="5">
    <source>
        <dbReference type="ARBA" id="ARBA00047317"/>
    </source>
</evidence>
<evidence type="ECO:0000256" key="6">
    <source>
        <dbReference type="RuleBase" id="RU365090"/>
    </source>
</evidence>
<dbReference type="Proteomes" id="UP000027665">
    <property type="component" value="Unassembled WGS sequence"/>
</dbReference>
<dbReference type="SUPFAM" id="SSF63882">
    <property type="entry name" value="MoeA N-terminal region -like"/>
    <property type="match status" value="1"/>
</dbReference>
<dbReference type="SUPFAM" id="SSF53218">
    <property type="entry name" value="Molybdenum cofactor biosynthesis proteins"/>
    <property type="match status" value="1"/>
</dbReference>
<keyword evidence="6" id="KW-0479">Metal-binding</keyword>
<keyword evidence="6" id="KW-0500">Molybdenum</keyword>
<protein>
    <recommendedName>
        <fullName evidence="6">Molybdopterin molybdenumtransferase</fullName>
        <ecNumber evidence="6">2.10.1.1</ecNumber>
    </recommendedName>
</protein>
<reference evidence="8 9" key="1">
    <citation type="submission" date="2014-04" db="EMBL/GenBank/DDBJ databases">
        <title>Draft Genome Sequence of Synergistes jonesii.</title>
        <authorList>
            <person name="Coil D.A."/>
            <person name="Eisen J.A."/>
            <person name="Holland-Moritz H.E."/>
        </authorList>
    </citation>
    <scope>NUCLEOTIDE SEQUENCE [LARGE SCALE GENOMIC DNA]</scope>
    <source>
        <strain evidence="8 9">78-1</strain>
    </source>
</reference>
<comment type="function">
    <text evidence="1 6">Catalyzes the insertion of molybdate into adenylated molybdopterin with the concomitant release of AMP.</text>
</comment>
<dbReference type="GeneID" id="90984157"/>